<feature type="region of interest" description="Disordered" evidence="1">
    <location>
        <begin position="1"/>
        <end position="62"/>
    </location>
</feature>
<feature type="region of interest" description="Disordered" evidence="1">
    <location>
        <begin position="442"/>
        <end position="462"/>
    </location>
</feature>
<evidence type="ECO:0000256" key="1">
    <source>
        <dbReference type="SAM" id="MobiDB-lite"/>
    </source>
</evidence>
<gene>
    <name evidence="3" type="ORF">SPI_04752</name>
</gene>
<feature type="region of interest" description="Disordered" evidence="1">
    <location>
        <begin position="238"/>
        <end position="260"/>
    </location>
</feature>
<dbReference type="Gene3D" id="1.20.1280.50">
    <property type="match status" value="1"/>
</dbReference>
<dbReference type="InterPro" id="IPR001810">
    <property type="entry name" value="F-box_dom"/>
</dbReference>
<evidence type="ECO:0000259" key="2">
    <source>
        <dbReference type="PROSITE" id="PS50181"/>
    </source>
</evidence>
<feature type="region of interest" description="Disordered" evidence="1">
    <location>
        <begin position="704"/>
        <end position="759"/>
    </location>
</feature>
<comment type="caution">
    <text evidence="3">The sequence shown here is derived from an EMBL/GenBank/DDBJ whole genome shotgun (WGS) entry which is preliminary data.</text>
</comment>
<feature type="compositionally biased region" description="Basic and acidic residues" evidence="1">
    <location>
        <begin position="587"/>
        <end position="611"/>
    </location>
</feature>
<sequence>MTHPKRSRDDSDDGQYATSERSAVMATTSLLECDPRPAKRTKTREAGVKQRGQHTPSSPFVAFPSPTSDYLSPLSDELLIRILGHLSVSGLLAVAPVSRRFHRLADDSQLWKALYYARFVLPRAMRIPGFRSGSLTGSASTSTGALGGDWDAKQISQYWQRHVPPGAGGASVAGHPDSNQRQQRHADGAKGRTKPDDAWKTANRDRNHNQPVDWKRQYRLRHNWARGTCAVEELRLGGSGRRNRGGLDEAAGYSQDEDDADGVRGRMVVKVLDGIAVTADPRHGLRVWELKTRSMLAGASLNERRPSASGRRRVARPGAVATPREERADAVIQEEDAENENENDKREDDHEESDYDEDNHALAIPSSLAVDGAEKGLDIAVGLANGGFDVWHLGLASKTLVRRFAHPASSSGAITGIAYAHPYVLTATDTVLVSLYVFPAGAQQQQQQQPPPQKHVAPGLETGDDGHCTSYALRPPVLLTSLRSHTSRPPLALSIRKLASVTVASIAYTFSTRQGWSIGIQDLHVKPAAATTTDGPRNGTDPGSSHSGLGLPHVVTSRLAYSSPVSSSGSSRRPSMQAQARAAAAADRFRSRHDDRRPRREPYDGARRDDVPYQDAATTTADQDGPTSLCYTHPYLLATMPDNTLILYLCTSTASMLALSAGIRLWGHTSGISDAEITARGKAVSVSMRGEEMRVWELEGRPAAERGRSVAIRPSAGEAEAEAEAEAVYGNGNGHGHDNGDGDGDHRNDRADRDDAPTTYDWDERRNWVGFDEEMVIVLKEARGGRESLLVYDFT</sequence>
<organism evidence="3 4">
    <name type="scientific">Niveomyces insectorum RCEF 264</name>
    <dbReference type="NCBI Taxonomy" id="1081102"/>
    <lineage>
        <taxon>Eukaryota</taxon>
        <taxon>Fungi</taxon>
        <taxon>Dikarya</taxon>
        <taxon>Ascomycota</taxon>
        <taxon>Pezizomycotina</taxon>
        <taxon>Sordariomycetes</taxon>
        <taxon>Hypocreomycetidae</taxon>
        <taxon>Hypocreales</taxon>
        <taxon>Cordycipitaceae</taxon>
        <taxon>Niveomyces</taxon>
    </lineage>
</organism>
<feature type="domain" description="F-box" evidence="2">
    <location>
        <begin position="68"/>
        <end position="114"/>
    </location>
</feature>
<feature type="region of interest" description="Disordered" evidence="1">
    <location>
        <begin position="301"/>
        <end position="358"/>
    </location>
</feature>
<keyword evidence="4" id="KW-1185">Reference proteome</keyword>
<protein>
    <submittedName>
        <fullName evidence="3">F-box domain containing protein</fullName>
    </submittedName>
</protein>
<dbReference type="STRING" id="1081102.A0A167UTF4"/>
<name>A0A167UTF4_9HYPO</name>
<feature type="compositionally biased region" description="Polar residues" evidence="1">
    <location>
        <begin position="616"/>
        <end position="625"/>
    </location>
</feature>
<proteinExistence type="predicted"/>
<feature type="compositionally biased region" description="Low complexity" evidence="1">
    <location>
        <begin position="562"/>
        <end position="586"/>
    </location>
</feature>
<feature type="region of interest" description="Disordered" evidence="1">
    <location>
        <begin position="529"/>
        <end position="625"/>
    </location>
</feature>
<dbReference type="Pfam" id="PF12937">
    <property type="entry name" value="F-box-like"/>
    <property type="match status" value="1"/>
</dbReference>
<accession>A0A167UTF4</accession>
<feature type="compositionally biased region" description="Polar residues" evidence="1">
    <location>
        <begin position="530"/>
        <end position="547"/>
    </location>
</feature>
<dbReference type="EMBL" id="AZHD01000007">
    <property type="protein sequence ID" value="OAA61893.1"/>
    <property type="molecule type" value="Genomic_DNA"/>
</dbReference>
<dbReference type="Pfam" id="PF25499">
    <property type="entry name" value="Beta-prop_pof12"/>
    <property type="match status" value="1"/>
</dbReference>
<feature type="region of interest" description="Disordered" evidence="1">
    <location>
        <begin position="162"/>
        <end position="214"/>
    </location>
</feature>
<dbReference type="PROSITE" id="PS50181">
    <property type="entry name" value="FBOX"/>
    <property type="match status" value="1"/>
</dbReference>
<feature type="compositionally biased region" description="Basic and acidic residues" evidence="1">
    <location>
        <begin position="735"/>
        <end position="759"/>
    </location>
</feature>
<reference evidence="3 4" key="1">
    <citation type="journal article" date="2016" name="Genome Biol. Evol.">
        <title>Divergent and convergent evolution of fungal pathogenicity.</title>
        <authorList>
            <person name="Shang Y."/>
            <person name="Xiao G."/>
            <person name="Zheng P."/>
            <person name="Cen K."/>
            <person name="Zhan S."/>
            <person name="Wang C."/>
        </authorList>
    </citation>
    <scope>NUCLEOTIDE SEQUENCE [LARGE SCALE GENOMIC DNA]</scope>
    <source>
        <strain evidence="3 4">RCEF 264</strain>
    </source>
</reference>
<dbReference type="AlphaFoldDB" id="A0A167UTF4"/>
<feature type="compositionally biased region" description="Basic and acidic residues" evidence="1">
    <location>
        <begin position="184"/>
        <end position="214"/>
    </location>
</feature>
<evidence type="ECO:0000313" key="3">
    <source>
        <dbReference type="EMBL" id="OAA61893.1"/>
    </source>
</evidence>
<dbReference type="InterPro" id="IPR036047">
    <property type="entry name" value="F-box-like_dom_sf"/>
</dbReference>
<feature type="compositionally biased region" description="Basic and acidic residues" evidence="1">
    <location>
        <begin position="33"/>
        <end position="48"/>
    </location>
</feature>
<feature type="compositionally biased region" description="Polar residues" evidence="1">
    <location>
        <begin position="16"/>
        <end position="30"/>
    </location>
</feature>
<feature type="compositionally biased region" description="Acidic residues" evidence="1">
    <location>
        <begin position="332"/>
        <end position="341"/>
    </location>
</feature>
<dbReference type="OrthoDB" id="3219396at2759"/>
<evidence type="ECO:0000313" key="4">
    <source>
        <dbReference type="Proteomes" id="UP000076874"/>
    </source>
</evidence>
<dbReference type="Proteomes" id="UP000076874">
    <property type="component" value="Unassembled WGS sequence"/>
</dbReference>
<dbReference type="SUPFAM" id="SSF81383">
    <property type="entry name" value="F-box domain"/>
    <property type="match status" value="1"/>
</dbReference>